<proteinExistence type="predicted"/>
<feature type="compositionally biased region" description="Basic and acidic residues" evidence="1">
    <location>
        <begin position="1"/>
        <end position="21"/>
    </location>
</feature>
<keyword evidence="4" id="KW-1185">Reference proteome</keyword>
<keyword evidence="2" id="KW-0812">Transmembrane</keyword>
<dbReference type="Proteomes" id="UP001056455">
    <property type="component" value="Chromosome"/>
</dbReference>
<sequence>MGRDELRRALNEASDGPERDFTGTWAQGRKVRRRRQTAQGLGVVAVAAAAVGAFTLGGGNLLGEDATVEPLPPAEQTLATEEATDEQTAEDAEEATTEQVTEEATTEDATTEGEVADIELPGPNDPLPTNVEDYVRVYLAAGMAGDDALLERMGTDGAVEASVTWTNLSLLLDDVRVSEGVEEGTDIAWVLAEGPFGVSVTVDHAAALAGADDAVLHGESGDAPARLTVEQYADLGVESWVGGWAGIQAAPDAETVLDQVPIDGDWVRSGSSADGEVVLVTYVNDTVEGELVLTVDPALVELREYQAIVDASFSGDPIGVPTTHPCDEPWSRVPPAGTGDAPGGVDLTSLDLFDLAASCNVDGLAAWAERDSTMLSFGALTPADAFAGEQGRERANVMARMFAEYQPALENGDDGQTVAVWPGLPLDRLDELVELGLYSQEEIDTMQDNGAYTGWRIVIGEDGSWLSMTEGD</sequence>
<accession>A0ABY4YXM1</accession>
<protein>
    <submittedName>
        <fullName evidence="3">Uncharacterized protein</fullName>
    </submittedName>
</protein>
<feature type="transmembrane region" description="Helical" evidence="2">
    <location>
        <begin position="40"/>
        <end position="62"/>
    </location>
</feature>
<feature type="region of interest" description="Disordered" evidence="1">
    <location>
        <begin position="1"/>
        <end position="31"/>
    </location>
</feature>
<evidence type="ECO:0000313" key="4">
    <source>
        <dbReference type="Proteomes" id="UP001056455"/>
    </source>
</evidence>
<keyword evidence="2" id="KW-1133">Transmembrane helix</keyword>
<dbReference type="EMBL" id="CP099489">
    <property type="protein sequence ID" value="USQ81533.1"/>
    <property type="molecule type" value="Genomic_DNA"/>
</dbReference>
<name>A0ABY4YXM1_9MICO</name>
<evidence type="ECO:0000256" key="2">
    <source>
        <dbReference type="SAM" id="Phobius"/>
    </source>
</evidence>
<keyword evidence="2" id="KW-0472">Membrane</keyword>
<evidence type="ECO:0000256" key="1">
    <source>
        <dbReference type="SAM" id="MobiDB-lite"/>
    </source>
</evidence>
<feature type="compositionally biased region" description="Acidic residues" evidence="1">
    <location>
        <begin position="82"/>
        <end position="117"/>
    </location>
</feature>
<reference evidence="3" key="1">
    <citation type="submission" date="2022-06" db="EMBL/GenBank/DDBJ databases">
        <title>Ornithinimicrobium HY1793.</title>
        <authorList>
            <person name="Huang Y."/>
        </authorList>
    </citation>
    <scope>NUCLEOTIDE SEQUENCE</scope>
    <source>
        <strain evidence="3">HY1793</strain>
    </source>
</reference>
<dbReference type="RefSeq" id="WP_252595050.1">
    <property type="nucleotide sequence ID" value="NZ_CP099489.1"/>
</dbReference>
<feature type="region of interest" description="Disordered" evidence="1">
    <location>
        <begin position="78"/>
        <end position="127"/>
    </location>
</feature>
<evidence type="ECO:0000313" key="3">
    <source>
        <dbReference type="EMBL" id="USQ81533.1"/>
    </source>
</evidence>
<gene>
    <name evidence="3" type="ORF">NF556_07760</name>
</gene>
<organism evidence="3 4">
    <name type="scientific">Ornithinimicrobium faecis</name>
    <dbReference type="NCBI Taxonomy" id="2934158"/>
    <lineage>
        <taxon>Bacteria</taxon>
        <taxon>Bacillati</taxon>
        <taxon>Actinomycetota</taxon>
        <taxon>Actinomycetes</taxon>
        <taxon>Micrococcales</taxon>
        <taxon>Ornithinimicrobiaceae</taxon>
        <taxon>Ornithinimicrobium</taxon>
    </lineage>
</organism>